<comment type="caution">
    <text evidence="1">The sequence shown here is derived from an EMBL/GenBank/DDBJ whole genome shotgun (WGS) entry which is preliminary data.</text>
</comment>
<dbReference type="Proteomes" id="UP000241912">
    <property type="component" value="Unassembled WGS sequence"/>
</dbReference>
<dbReference type="AlphaFoldDB" id="A0A2P7NSV6"/>
<gene>
    <name evidence="1" type="ORF">C7H79_12855</name>
</gene>
<protein>
    <recommendedName>
        <fullName evidence="3">Peptidase C39 family protein</fullName>
    </recommendedName>
</protein>
<evidence type="ECO:0008006" key="3">
    <source>
        <dbReference type="Google" id="ProtNLM"/>
    </source>
</evidence>
<evidence type="ECO:0000313" key="2">
    <source>
        <dbReference type="Proteomes" id="UP000241912"/>
    </source>
</evidence>
<dbReference type="RefSeq" id="WP_147383604.1">
    <property type="nucleotide sequence ID" value="NZ_PXXU01000045.1"/>
</dbReference>
<accession>A0A2P7NSV6</accession>
<proteinExistence type="predicted"/>
<keyword evidence="2" id="KW-1185">Reference proteome</keyword>
<sequence>MSDEESVMPIRQGSIDGLCGVYSVMNATEVVIGKFHYDRKLKRKASQRRVLYKTLIKYLAKDEMLEEALILGFDDIDAKGGFIDIAIKSVKKYQKRKLRKQIAFDTDDVTLEQYWEKLSEHLSQPDSAVIISLSGRIKHWTCVRRITPGALILSDSSGIRQIARNLCTIETESREMYTLWPTLTYLLSVERKDRDECVR</sequence>
<dbReference type="EMBL" id="PXXU01000045">
    <property type="protein sequence ID" value="PSJ16546.1"/>
    <property type="molecule type" value="Genomic_DNA"/>
</dbReference>
<dbReference type="OrthoDB" id="8546978at2"/>
<evidence type="ECO:0000313" key="1">
    <source>
        <dbReference type="EMBL" id="PSJ16546.1"/>
    </source>
</evidence>
<organism evidence="1 2">
    <name type="scientific">Nitrosomonas supralitoralis</name>
    <dbReference type="NCBI Taxonomy" id="2116706"/>
    <lineage>
        <taxon>Bacteria</taxon>
        <taxon>Pseudomonadati</taxon>
        <taxon>Pseudomonadota</taxon>
        <taxon>Betaproteobacteria</taxon>
        <taxon>Nitrosomonadales</taxon>
        <taxon>Nitrosomonadaceae</taxon>
        <taxon>Nitrosomonas</taxon>
    </lineage>
</organism>
<name>A0A2P7NSV6_9PROT</name>
<reference evidence="1 2" key="1">
    <citation type="submission" date="2018-03" db="EMBL/GenBank/DDBJ databases">
        <title>Draft genome of Nitrosomonas supralitoralis APG5.</title>
        <authorList>
            <person name="Urakawa H."/>
            <person name="Lopez J.V."/>
        </authorList>
    </citation>
    <scope>NUCLEOTIDE SEQUENCE [LARGE SCALE GENOMIC DNA]</scope>
    <source>
        <strain evidence="1 2">APG5</strain>
    </source>
</reference>